<evidence type="ECO:0000313" key="1">
    <source>
        <dbReference type="EMBL" id="KAG7441391.1"/>
    </source>
</evidence>
<dbReference type="GeneID" id="66101847"/>
<dbReference type="PANTHER" id="PTHR33835:SF1">
    <property type="entry name" value="METALLO-BETA-LACTAMASE DOMAIN-CONTAINING PROTEIN"/>
    <property type="match status" value="1"/>
</dbReference>
<accession>A0A9P7VHZ0</accession>
<sequence length="268" mass="29971">MSKNLDDLVIREVTADVWIFSRPFTRARFIPFGGRSTAIKLTSGDVWVLASTPLTQDTKETIDKLGPVKWIMAGDAEHHLFLAEYKKAYENAKLVVVERLLKKKTDEGLDVAGAYGVDPPETEYGFESEIKAHYFPGFVNQDVAFYHVASKSLIVADLLFNLPGTEQYSKSKSSSKVPIICKLNPSGVVLKTLLFKLGKDKDAMRRDIKAVSEWDFSRIIMCHGDVIEEDAHKAWKDAYANARGATSPTFDFVHRDVSYGLDQNLSSS</sequence>
<dbReference type="PANTHER" id="PTHR33835">
    <property type="entry name" value="YALI0C07656P"/>
    <property type="match status" value="1"/>
</dbReference>
<organism evidence="1 2">
    <name type="scientific">Guyanagaster necrorhizus</name>
    <dbReference type="NCBI Taxonomy" id="856835"/>
    <lineage>
        <taxon>Eukaryota</taxon>
        <taxon>Fungi</taxon>
        <taxon>Dikarya</taxon>
        <taxon>Basidiomycota</taxon>
        <taxon>Agaricomycotina</taxon>
        <taxon>Agaricomycetes</taxon>
        <taxon>Agaricomycetidae</taxon>
        <taxon>Agaricales</taxon>
        <taxon>Marasmiineae</taxon>
        <taxon>Physalacriaceae</taxon>
        <taxon>Guyanagaster</taxon>
    </lineage>
</organism>
<gene>
    <name evidence="1" type="ORF">BT62DRAFT_1080123</name>
</gene>
<dbReference type="AlphaFoldDB" id="A0A9P7VHZ0"/>
<proteinExistence type="predicted"/>
<dbReference type="SUPFAM" id="SSF56281">
    <property type="entry name" value="Metallo-hydrolase/oxidoreductase"/>
    <property type="match status" value="1"/>
</dbReference>
<keyword evidence="2" id="KW-1185">Reference proteome</keyword>
<dbReference type="RefSeq" id="XP_043034891.1">
    <property type="nucleotide sequence ID" value="XM_043179553.1"/>
</dbReference>
<dbReference type="Pfam" id="PF14234">
    <property type="entry name" value="DUF4336"/>
    <property type="match status" value="1"/>
</dbReference>
<dbReference type="EMBL" id="MU250560">
    <property type="protein sequence ID" value="KAG7441391.1"/>
    <property type="molecule type" value="Genomic_DNA"/>
</dbReference>
<protein>
    <submittedName>
        <fullName evidence="1">Uncharacterized protein</fullName>
    </submittedName>
</protein>
<dbReference type="OrthoDB" id="421671at2759"/>
<comment type="caution">
    <text evidence="1">The sequence shown here is derived from an EMBL/GenBank/DDBJ whole genome shotgun (WGS) entry which is preliminary data.</text>
</comment>
<dbReference type="Proteomes" id="UP000812287">
    <property type="component" value="Unassembled WGS sequence"/>
</dbReference>
<dbReference type="InterPro" id="IPR036866">
    <property type="entry name" value="RibonucZ/Hydroxyglut_hydro"/>
</dbReference>
<reference evidence="1" key="1">
    <citation type="submission" date="2020-11" db="EMBL/GenBank/DDBJ databases">
        <title>Adaptations for nitrogen fixation in a non-lichenized fungal sporocarp promotes dispersal by wood-feeding termites.</title>
        <authorList>
            <consortium name="DOE Joint Genome Institute"/>
            <person name="Koch R.A."/>
            <person name="Yoon G."/>
            <person name="Arayal U."/>
            <person name="Lail K."/>
            <person name="Amirebrahimi M."/>
            <person name="Labutti K."/>
            <person name="Lipzen A."/>
            <person name="Riley R."/>
            <person name="Barry K."/>
            <person name="Henrissat B."/>
            <person name="Grigoriev I.V."/>
            <person name="Herr J.R."/>
            <person name="Aime M.C."/>
        </authorList>
    </citation>
    <scope>NUCLEOTIDE SEQUENCE</scope>
    <source>
        <strain evidence="1">MCA 3950</strain>
    </source>
</reference>
<evidence type="ECO:0000313" key="2">
    <source>
        <dbReference type="Proteomes" id="UP000812287"/>
    </source>
</evidence>
<dbReference type="InterPro" id="IPR025638">
    <property type="entry name" value="DUF4336"/>
</dbReference>
<name>A0A9P7VHZ0_9AGAR</name>